<evidence type="ECO:0000256" key="2">
    <source>
        <dbReference type="SAM" id="Phobius"/>
    </source>
</evidence>
<accession>A0A368GFL9</accession>
<reference evidence="3 4" key="1">
    <citation type="submission" date="2014-10" db="EMBL/GenBank/DDBJ databases">
        <title>Draft genome of the hookworm Ancylostoma caninum.</title>
        <authorList>
            <person name="Mitreva M."/>
        </authorList>
    </citation>
    <scope>NUCLEOTIDE SEQUENCE [LARGE SCALE GENOMIC DNA]</scope>
    <source>
        <strain evidence="3 4">Baltimore</strain>
    </source>
</reference>
<gene>
    <name evidence="3" type="ORF">ANCCAN_10838</name>
</gene>
<evidence type="ECO:0000313" key="4">
    <source>
        <dbReference type="Proteomes" id="UP000252519"/>
    </source>
</evidence>
<dbReference type="Proteomes" id="UP000252519">
    <property type="component" value="Unassembled WGS sequence"/>
</dbReference>
<evidence type="ECO:0000256" key="1">
    <source>
        <dbReference type="SAM" id="Coils"/>
    </source>
</evidence>
<keyword evidence="1" id="KW-0175">Coiled coil</keyword>
<keyword evidence="2" id="KW-0812">Transmembrane</keyword>
<protein>
    <submittedName>
        <fullName evidence="3">Uncharacterized protein</fullName>
    </submittedName>
</protein>
<evidence type="ECO:0000313" key="3">
    <source>
        <dbReference type="EMBL" id="RCN43193.1"/>
    </source>
</evidence>
<dbReference type="OrthoDB" id="5796878at2759"/>
<keyword evidence="4" id="KW-1185">Reference proteome</keyword>
<proteinExistence type="predicted"/>
<name>A0A368GFL9_ANCCA</name>
<dbReference type="EMBL" id="JOJR01000166">
    <property type="protein sequence ID" value="RCN43193.1"/>
    <property type="molecule type" value="Genomic_DNA"/>
</dbReference>
<sequence>MFCSYSLGFFSFQLHSAVILFHLLEFLVLRFNFRMDRLNNAIDTLVDETCSGLSKPKFARAAARDTGVKLSREDAADIMTEILTAFRAKFVQGVEELVKNSEVEQKLADLKILAEKCKERNEQIGITDGYRPLGVEHDLEGPLYPVVAGFHDTLTNINSTLDENIESSREKLKEAKEQVNTLAKMADSLLNKNESTS</sequence>
<organism evidence="3 4">
    <name type="scientific">Ancylostoma caninum</name>
    <name type="common">Dog hookworm</name>
    <dbReference type="NCBI Taxonomy" id="29170"/>
    <lineage>
        <taxon>Eukaryota</taxon>
        <taxon>Metazoa</taxon>
        <taxon>Ecdysozoa</taxon>
        <taxon>Nematoda</taxon>
        <taxon>Chromadorea</taxon>
        <taxon>Rhabditida</taxon>
        <taxon>Rhabditina</taxon>
        <taxon>Rhabditomorpha</taxon>
        <taxon>Strongyloidea</taxon>
        <taxon>Ancylostomatidae</taxon>
        <taxon>Ancylostomatinae</taxon>
        <taxon>Ancylostoma</taxon>
    </lineage>
</organism>
<keyword evidence="2" id="KW-0472">Membrane</keyword>
<comment type="caution">
    <text evidence="3">The sequence shown here is derived from an EMBL/GenBank/DDBJ whole genome shotgun (WGS) entry which is preliminary data.</text>
</comment>
<feature type="coiled-coil region" evidence="1">
    <location>
        <begin position="158"/>
        <end position="192"/>
    </location>
</feature>
<keyword evidence="2" id="KW-1133">Transmembrane helix</keyword>
<dbReference type="AlphaFoldDB" id="A0A368GFL9"/>
<feature type="transmembrane region" description="Helical" evidence="2">
    <location>
        <begin position="12"/>
        <end position="29"/>
    </location>
</feature>